<evidence type="ECO:0000313" key="1">
    <source>
        <dbReference type="EMBL" id="ERK01775.1"/>
    </source>
</evidence>
<dbReference type="Proteomes" id="UP000017023">
    <property type="component" value="Unassembled WGS sequence"/>
</dbReference>
<dbReference type="AlphaFoldDB" id="U2MJC9"/>
<comment type="caution">
    <text evidence="1">The sequence shown here is derived from an EMBL/GenBank/DDBJ whole genome shotgun (WGS) entry which is preliminary data.</text>
</comment>
<organism evidence="1 2">
    <name type="scientific">Segatella salivae F0493</name>
    <dbReference type="NCBI Taxonomy" id="1395125"/>
    <lineage>
        <taxon>Bacteria</taxon>
        <taxon>Pseudomonadati</taxon>
        <taxon>Bacteroidota</taxon>
        <taxon>Bacteroidia</taxon>
        <taxon>Bacteroidales</taxon>
        <taxon>Prevotellaceae</taxon>
        <taxon>Segatella</taxon>
    </lineage>
</organism>
<gene>
    <name evidence="1" type="ORF">HMPREF9145_0142</name>
</gene>
<sequence>MLHVVEPVFLNCFDFHGFYNLISDKYVSGCPESLFFKILRLRDAPKACFSNFSSFGTPRKLVFQIFRASGPPDGSFSQKTARRGIPKPYFSEFLSFGMPRSMIFPVFRVPNVGTNL</sequence>
<dbReference type="EMBL" id="AWGW01000007">
    <property type="protein sequence ID" value="ERK01775.1"/>
    <property type="molecule type" value="Genomic_DNA"/>
</dbReference>
<protein>
    <submittedName>
        <fullName evidence="1">Uncharacterized protein</fullName>
    </submittedName>
</protein>
<proteinExistence type="predicted"/>
<reference evidence="1 2" key="1">
    <citation type="submission" date="2013-08" db="EMBL/GenBank/DDBJ databases">
        <authorList>
            <person name="Durkin A.S."/>
            <person name="Haft D.R."/>
            <person name="McCorrison J."/>
            <person name="Torralba M."/>
            <person name="Gillis M."/>
            <person name="Haft D.H."/>
            <person name="Methe B."/>
            <person name="Sutton G."/>
            <person name="Nelson K.E."/>
        </authorList>
    </citation>
    <scope>NUCLEOTIDE SEQUENCE [LARGE SCALE GENOMIC DNA]</scope>
    <source>
        <strain evidence="1 2">F0493</strain>
    </source>
</reference>
<dbReference type="PATRIC" id="fig|1395125.3.peg.730"/>
<name>U2MJC9_9BACT</name>
<evidence type="ECO:0000313" key="2">
    <source>
        <dbReference type="Proteomes" id="UP000017023"/>
    </source>
</evidence>
<accession>U2MJC9</accession>